<protein>
    <submittedName>
        <fullName evidence="2">Uncharacterized protein</fullName>
    </submittedName>
</protein>
<evidence type="ECO:0000313" key="2">
    <source>
        <dbReference type="EMBL" id="PNH07662.1"/>
    </source>
</evidence>
<dbReference type="EMBL" id="PGGS01000168">
    <property type="protein sequence ID" value="PNH07662.1"/>
    <property type="molecule type" value="Genomic_DNA"/>
</dbReference>
<name>A0A2J8A545_9CHLO</name>
<reference evidence="2 3" key="1">
    <citation type="journal article" date="2017" name="Mol. Biol. Evol.">
        <title>The 4-celled Tetrabaena socialis nuclear genome reveals the essential components for genetic control of cell number at the origin of multicellularity in the volvocine lineage.</title>
        <authorList>
            <person name="Featherston J."/>
            <person name="Arakaki Y."/>
            <person name="Hanschen E.R."/>
            <person name="Ferris P.J."/>
            <person name="Michod R.E."/>
            <person name="Olson B.J.S.C."/>
            <person name="Nozaki H."/>
            <person name="Durand P.M."/>
        </authorList>
    </citation>
    <scope>NUCLEOTIDE SEQUENCE [LARGE SCALE GENOMIC DNA]</scope>
    <source>
        <strain evidence="2 3">NIES-571</strain>
    </source>
</reference>
<evidence type="ECO:0000256" key="1">
    <source>
        <dbReference type="SAM" id="MobiDB-lite"/>
    </source>
</evidence>
<organism evidence="2 3">
    <name type="scientific">Tetrabaena socialis</name>
    <dbReference type="NCBI Taxonomy" id="47790"/>
    <lineage>
        <taxon>Eukaryota</taxon>
        <taxon>Viridiplantae</taxon>
        <taxon>Chlorophyta</taxon>
        <taxon>core chlorophytes</taxon>
        <taxon>Chlorophyceae</taxon>
        <taxon>CS clade</taxon>
        <taxon>Chlamydomonadales</taxon>
        <taxon>Tetrabaenaceae</taxon>
        <taxon>Tetrabaena</taxon>
    </lineage>
</organism>
<accession>A0A2J8A545</accession>
<proteinExistence type="predicted"/>
<evidence type="ECO:0000313" key="3">
    <source>
        <dbReference type="Proteomes" id="UP000236333"/>
    </source>
</evidence>
<gene>
    <name evidence="2" type="ORF">TSOC_005838</name>
</gene>
<dbReference type="OrthoDB" id="556446at2759"/>
<dbReference type="Proteomes" id="UP000236333">
    <property type="component" value="Unassembled WGS sequence"/>
</dbReference>
<feature type="region of interest" description="Disordered" evidence="1">
    <location>
        <begin position="1"/>
        <end position="29"/>
    </location>
</feature>
<sequence length="284" mass="29419">MGAVGSCLGSTGSSGTKGPTKQAPQGVADARASQASVAYGAPGSLNLSPGDLPILDRAALGAALGGLKQPVAVLYVAYVSPTDDDPNAAAAAYQCSMDSINGQISTSPDAGVAVVVRRSSLDGAQHLVFSSDGISVAVGCVLANPAAVRALQLRNEQDFLHFLARSFKKDPSFKLLFNDVVKRLLQGQQHAFHHFCPGDFGRERFFLSMRISPCAYRCAPQEVPGGCGGCDGGCDGSCGAGVTPAMVLELDVPYEGKELAARLQRDYMVLSGIPSIVSMFDFSG</sequence>
<comment type="caution">
    <text evidence="2">The sequence shown here is derived from an EMBL/GenBank/DDBJ whole genome shotgun (WGS) entry which is preliminary data.</text>
</comment>
<dbReference type="AlphaFoldDB" id="A0A2J8A545"/>
<feature type="compositionally biased region" description="Low complexity" evidence="1">
    <location>
        <begin position="1"/>
        <end position="20"/>
    </location>
</feature>
<keyword evidence="3" id="KW-1185">Reference proteome</keyword>